<dbReference type="GO" id="GO:0016020">
    <property type="term" value="C:membrane"/>
    <property type="evidence" value="ECO:0007669"/>
    <property type="project" value="UniProtKB-SubCell"/>
</dbReference>
<sequence length="156" mass="17767">MEISLFYILVYMISLGYRGYQPNIATFRADQFDERDPREKPSKAAFFSYFYLALNLGSLFSNTVLDFFVDDGMRALSFWAAAGSAFAGLTLFLGGTAKCSHFRFSGNPITRFSQVILFALKKWRVGPPENEDVFFESDNERSKTAGRKILHTYGFK</sequence>
<comment type="subcellular location">
    <subcellularLocation>
        <location evidence="1">Membrane</location>
        <topology evidence="1">Multi-pass membrane protein</topology>
    </subcellularLocation>
</comment>
<dbReference type="Gene3D" id="1.20.1250.20">
    <property type="entry name" value="MFS general substrate transporter like domains"/>
    <property type="match status" value="1"/>
</dbReference>
<dbReference type="AlphaFoldDB" id="A0A2G3A6E5"/>
<evidence type="ECO:0008006" key="10">
    <source>
        <dbReference type="Google" id="ProtNLM"/>
    </source>
</evidence>
<evidence type="ECO:0000256" key="6">
    <source>
        <dbReference type="ARBA" id="ARBA00044504"/>
    </source>
</evidence>
<dbReference type="Proteomes" id="UP000222542">
    <property type="component" value="Unassembled WGS sequence"/>
</dbReference>
<evidence type="ECO:0000256" key="4">
    <source>
        <dbReference type="ARBA" id="ARBA00022989"/>
    </source>
</evidence>
<comment type="similarity">
    <text evidence="6">Belongs to the major facilitator superfamily. Phosphate:H(+) symporter (TC 2.A.1.9) family.</text>
</comment>
<reference evidence="8 9" key="2">
    <citation type="journal article" date="2017" name="Genome Biol.">
        <title>New reference genome sequences of hot pepper reveal the massive evolution of plant disease-resistance genes by retroduplication.</title>
        <authorList>
            <person name="Kim S."/>
            <person name="Park J."/>
            <person name="Yeom S.I."/>
            <person name="Kim Y.M."/>
            <person name="Seo E."/>
            <person name="Kim K.T."/>
            <person name="Kim M.S."/>
            <person name="Lee J.M."/>
            <person name="Cheong K."/>
            <person name="Shin H.S."/>
            <person name="Kim S.B."/>
            <person name="Han K."/>
            <person name="Lee J."/>
            <person name="Park M."/>
            <person name="Lee H.A."/>
            <person name="Lee H.Y."/>
            <person name="Lee Y."/>
            <person name="Oh S."/>
            <person name="Lee J.H."/>
            <person name="Choi E."/>
            <person name="Choi E."/>
            <person name="Lee S.E."/>
            <person name="Jeon J."/>
            <person name="Kim H."/>
            <person name="Choi G."/>
            <person name="Song H."/>
            <person name="Lee J."/>
            <person name="Lee S.C."/>
            <person name="Kwon J.K."/>
            <person name="Lee H.Y."/>
            <person name="Koo N."/>
            <person name="Hong Y."/>
            <person name="Kim R.W."/>
            <person name="Kang W.H."/>
            <person name="Huh J.H."/>
            <person name="Kang B.C."/>
            <person name="Yang T.J."/>
            <person name="Lee Y.H."/>
            <person name="Bennetzen J.L."/>
            <person name="Choi D."/>
        </authorList>
    </citation>
    <scope>NUCLEOTIDE SEQUENCE [LARGE SCALE GENOMIC DNA]</scope>
    <source>
        <strain evidence="9">cv. CM334</strain>
    </source>
</reference>
<accession>A0A2G3A6E5</accession>
<feature type="transmembrane region" description="Helical" evidence="7">
    <location>
        <begin position="76"/>
        <end position="95"/>
    </location>
</feature>
<protein>
    <recommendedName>
        <fullName evidence="10">Protein NRT1/ PTR FAMILY 7.3-like</fullName>
    </recommendedName>
</protein>
<gene>
    <name evidence="8" type="ORF">T459_04874</name>
</gene>
<keyword evidence="4 7" id="KW-1133">Transmembrane helix</keyword>
<dbReference type="OMA" id="AKCSHFR"/>
<comment type="caution">
    <text evidence="8">The sequence shown here is derived from an EMBL/GenBank/DDBJ whole genome shotgun (WGS) entry which is preliminary data.</text>
</comment>
<evidence type="ECO:0000256" key="2">
    <source>
        <dbReference type="ARBA" id="ARBA00005982"/>
    </source>
</evidence>
<proteinExistence type="inferred from homology"/>
<evidence type="ECO:0000256" key="1">
    <source>
        <dbReference type="ARBA" id="ARBA00004141"/>
    </source>
</evidence>
<dbReference type="Pfam" id="PF00854">
    <property type="entry name" value="PTR2"/>
    <property type="match status" value="1"/>
</dbReference>
<dbReference type="GO" id="GO:0022857">
    <property type="term" value="F:transmembrane transporter activity"/>
    <property type="evidence" value="ECO:0007669"/>
    <property type="project" value="InterPro"/>
</dbReference>
<comment type="similarity">
    <text evidence="2">Belongs to the major facilitator superfamily. Proton-dependent oligopeptide transporter (POT/PTR) (TC 2.A.17) family.</text>
</comment>
<keyword evidence="5 7" id="KW-0472">Membrane</keyword>
<reference evidence="8 9" key="1">
    <citation type="journal article" date="2014" name="Nat. Genet.">
        <title>Genome sequence of the hot pepper provides insights into the evolution of pungency in Capsicum species.</title>
        <authorList>
            <person name="Kim S."/>
            <person name="Park M."/>
            <person name="Yeom S.I."/>
            <person name="Kim Y.M."/>
            <person name="Lee J.M."/>
            <person name="Lee H.A."/>
            <person name="Seo E."/>
            <person name="Choi J."/>
            <person name="Cheong K."/>
            <person name="Kim K.T."/>
            <person name="Jung K."/>
            <person name="Lee G.W."/>
            <person name="Oh S.K."/>
            <person name="Bae C."/>
            <person name="Kim S.B."/>
            <person name="Lee H.Y."/>
            <person name="Kim S.Y."/>
            <person name="Kim M.S."/>
            <person name="Kang B.C."/>
            <person name="Jo Y.D."/>
            <person name="Yang H.B."/>
            <person name="Jeong H.J."/>
            <person name="Kang W.H."/>
            <person name="Kwon J.K."/>
            <person name="Shin C."/>
            <person name="Lim J.Y."/>
            <person name="Park J.H."/>
            <person name="Huh J.H."/>
            <person name="Kim J.S."/>
            <person name="Kim B.D."/>
            <person name="Cohen O."/>
            <person name="Paran I."/>
            <person name="Suh M.C."/>
            <person name="Lee S.B."/>
            <person name="Kim Y.K."/>
            <person name="Shin Y."/>
            <person name="Noh S.J."/>
            <person name="Park J."/>
            <person name="Seo Y.S."/>
            <person name="Kwon S.Y."/>
            <person name="Kim H.A."/>
            <person name="Park J.M."/>
            <person name="Kim H.J."/>
            <person name="Choi S.B."/>
            <person name="Bosland P.W."/>
            <person name="Reeves G."/>
            <person name="Jo S.H."/>
            <person name="Lee B.W."/>
            <person name="Cho H.T."/>
            <person name="Choi H.S."/>
            <person name="Lee M.S."/>
            <person name="Yu Y."/>
            <person name="Do Choi Y."/>
            <person name="Park B.S."/>
            <person name="van Deynze A."/>
            <person name="Ashrafi H."/>
            <person name="Hill T."/>
            <person name="Kim W.T."/>
            <person name="Pai H.S."/>
            <person name="Ahn H.K."/>
            <person name="Yeam I."/>
            <person name="Giovannoni J.J."/>
            <person name="Rose J.K."/>
            <person name="Sorensen I."/>
            <person name="Lee S.J."/>
            <person name="Kim R.W."/>
            <person name="Choi I.Y."/>
            <person name="Choi B.S."/>
            <person name="Lim J.S."/>
            <person name="Lee Y.H."/>
            <person name="Choi D."/>
        </authorList>
    </citation>
    <scope>NUCLEOTIDE SEQUENCE [LARGE SCALE GENOMIC DNA]</scope>
    <source>
        <strain evidence="9">cv. CM334</strain>
    </source>
</reference>
<dbReference type="Gramene" id="PHT89761">
    <property type="protein sequence ID" value="PHT89761"/>
    <property type="gene ID" value="T459_04874"/>
</dbReference>
<evidence type="ECO:0000313" key="9">
    <source>
        <dbReference type="Proteomes" id="UP000222542"/>
    </source>
</evidence>
<evidence type="ECO:0000256" key="3">
    <source>
        <dbReference type="ARBA" id="ARBA00022692"/>
    </source>
</evidence>
<name>A0A2G3A6E5_CAPAN</name>
<organism evidence="8 9">
    <name type="scientific">Capsicum annuum</name>
    <name type="common">Capsicum pepper</name>
    <dbReference type="NCBI Taxonomy" id="4072"/>
    <lineage>
        <taxon>Eukaryota</taxon>
        <taxon>Viridiplantae</taxon>
        <taxon>Streptophyta</taxon>
        <taxon>Embryophyta</taxon>
        <taxon>Tracheophyta</taxon>
        <taxon>Spermatophyta</taxon>
        <taxon>Magnoliopsida</taxon>
        <taxon>eudicotyledons</taxon>
        <taxon>Gunneridae</taxon>
        <taxon>Pentapetalae</taxon>
        <taxon>asterids</taxon>
        <taxon>lamiids</taxon>
        <taxon>Solanales</taxon>
        <taxon>Solanaceae</taxon>
        <taxon>Solanoideae</taxon>
        <taxon>Capsiceae</taxon>
        <taxon>Capsicum</taxon>
    </lineage>
</organism>
<evidence type="ECO:0000313" key="8">
    <source>
        <dbReference type="EMBL" id="PHT89761.1"/>
    </source>
</evidence>
<dbReference type="PANTHER" id="PTHR11654">
    <property type="entry name" value="OLIGOPEPTIDE TRANSPORTER-RELATED"/>
    <property type="match status" value="1"/>
</dbReference>
<feature type="transmembrane region" description="Helical" evidence="7">
    <location>
        <begin position="44"/>
        <end position="64"/>
    </location>
</feature>
<evidence type="ECO:0000256" key="5">
    <source>
        <dbReference type="ARBA" id="ARBA00023136"/>
    </source>
</evidence>
<keyword evidence="3 7" id="KW-0812">Transmembrane</keyword>
<evidence type="ECO:0000256" key="7">
    <source>
        <dbReference type="SAM" id="Phobius"/>
    </source>
</evidence>
<dbReference type="InterPro" id="IPR036259">
    <property type="entry name" value="MFS_trans_sf"/>
</dbReference>
<keyword evidence="9" id="KW-1185">Reference proteome</keyword>
<dbReference type="EMBL" id="AYRZ02000002">
    <property type="protein sequence ID" value="PHT89761.1"/>
    <property type="molecule type" value="Genomic_DNA"/>
</dbReference>
<dbReference type="InterPro" id="IPR000109">
    <property type="entry name" value="POT_fam"/>
</dbReference>